<evidence type="ECO:0000256" key="3">
    <source>
        <dbReference type="ARBA" id="ARBA00022827"/>
    </source>
</evidence>
<feature type="binding site" evidence="8">
    <location>
        <position position="81"/>
    </location>
    <ligand>
        <name>FAD</name>
        <dbReference type="ChEBI" id="CHEBI:57692"/>
    </ligand>
</feature>
<evidence type="ECO:0000256" key="9">
    <source>
        <dbReference type="PIRSR" id="PIRSR000350-4"/>
    </source>
</evidence>
<keyword evidence="4" id="KW-0521">NADP</keyword>
<evidence type="ECO:0000313" key="14">
    <source>
        <dbReference type="Proteomes" id="UP000265882"/>
    </source>
</evidence>
<dbReference type="InterPro" id="IPR016156">
    <property type="entry name" value="FAD/NAD-linked_Rdtase_dimer_sf"/>
</dbReference>
<feature type="domain" description="FAD/NAD(P)-binding" evidence="12">
    <location>
        <begin position="35"/>
        <end position="349"/>
    </location>
</feature>
<evidence type="ECO:0000256" key="6">
    <source>
        <dbReference type="ARBA" id="ARBA00023157"/>
    </source>
</evidence>
<name>A0A3A4NM11_ABYX5</name>
<dbReference type="PANTHER" id="PTHR43014">
    <property type="entry name" value="MERCURIC REDUCTASE"/>
    <property type="match status" value="1"/>
</dbReference>
<reference evidence="13 14" key="1">
    <citation type="journal article" date="2017" name="ISME J.">
        <title>Energy and carbon metabolisms in a deep terrestrial subsurface fluid microbial community.</title>
        <authorList>
            <person name="Momper L."/>
            <person name="Jungbluth S.P."/>
            <person name="Lee M.D."/>
            <person name="Amend J.P."/>
        </authorList>
    </citation>
    <scope>NUCLEOTIDE SEQUENCE [LARGE SCALE GENOMIC DNA]</scope>
    <source>
        <strain evidence="13">SURF_5</strain>
    </source>
</reference>
<dbReference type="FunFam" id="3.30.390.30:FF:000001">
    <property type="entry name" value="Dihydrolipoyl dehydrogenase"/>
    <property type="match status" value="1"/>
</dbReference>
<dbReference type="GO" id="GO:0050660">
    <property type="term" value="F:flavin adenine dinucleotide binding"/>
    <property type="evidence" value="ECO:0007669"/>
    <property type="project" value="TreeGrafter"/>
</dbReference>
<dbReference type="Proteomes" id="UP000265882">
    <property type="component" value="Unassembled WGS sequence"/>
</dbReference>
<dbReference type="PROSITE" id="PS00076">
    <property type="entry name" value="PYRIDINE_REDOX_1"/>
    <property type="match status" value="1"/>
</dbReference>
<evidence type="ECO:0000259" key="11">
    <source>
        <dbReference type="Pfam" id="PF02852"/>
    </source>
</evidence>
<evidence type="ECO:0000256" key="5">
    <source>
        <dbReference type="ARBA" id="ARBA00023002"/>
    </source>
</evidence>
<evidence type="ECO:0000313" key="13">
    <source>
        <dbReference type="EMBL" id="RJP19545.1"/>
    </source>
</evidence>
<dbReference type="SUPFAM" id="SSF55424">
    <property type="entry name" value="FAD/NAD-linked reductases, dimerisation (C-terminal) domain"/>
    <property type="match status" value="1"/>
</dbReference>
<dbReference type="PRINTS" id="PR00411">
    <property type="entry name" value="PNDRDTASEI"/>
</dbReference>
<feature type="binding site" evidence="8">
    <location>
        <position position="230"/>
    </location>
    <ligand>
        <name>NAD(+)</name>
        <dbReference type="ChEBI" id="CHEBI:57540"/>
    </ligand>
</feature>
<keyword evidence="8" id="KW-0547">Nucleotide-binding</keyword>
<proteinExistence type="inferred from homology"/>
<dbReference type="PIRSF" id="PIRSF000350">
    <property type="entry name" value="Mercury_reductase_MerA"/>
    <property type="match status" value="1"/>
</dbReference>
<dbReference type="InterPro" id="IPR012999">
    <property type="entry name" value="Pyr_OxRdtase_I_AS"/>
</dbReference>
<dbReference type="InterPro" id="IPR001100">
    <property type="entry name" value="Pyr_nuc-diS_OxRdtase"/>
</dbReference>
<evidence type="ECO:0000259" key="12">
    <source>
        <dbReference type="Pfam" id="PF07992"/>
    </source>
</evidence>
<feature type="binding site" evidence="8">
    <location>
        <position position="146"/>
    </location>
    <ligand>
        <name>FAD</name>
        <dbReference type="ChEBI" id="CHEBI:57692"/>
    </ligand>
</feature>
<comment type="similarity">
    <text evidence="1 10">Belongs to the class-I pyridine nucleotide-disulfide oxidoreductase family.</text>
</comment>
<dbReference type="GO" id="GO:0016668">
    <property type="term" value="F:oxidoreductase activity, acting on a sulfur group of donors, NAD(P) as acceptor"/>
    <property type="evidence" value="ECO:0007669"/>
    <property type="project" value="InterPro"/>
</dbReference>
<organism evidence="13 14">
    <name type="scientific">Abyssobacteria bacterium (strain SURF_5)</name>
    <dbReference type="NCBI Taxonomy" id="2093360"/>
    <lineage>
        <taxon>Bacteria</taxon>
        <taxon>Pseudomonadati</taxon>
        <taxon>Candidatus Hydrogenedentota</taxon>
        <taxon>Candidatus Abyssobacteria</taxon>
    </lineage>
</organism>
<evidence type="ECO:0000256" key="8">
    <source>
        <dbReference type="PIRSR" id="PIRSR000350-3"/>
    </source>
</evidence>
<sequence>MDRKIEVLPADEHNAALVRNVHPPDWKNPEPARRYNLVVIGAGTAGLVAAAGAAGLGAKVALVERHLMGGDCLNVGCVPSKCVIRSSRIVADICGASSFGIRLKGATEADFPAVMERMRRIRARISRHDSAERFRKLGVDVFLGQGRFTGPNAIEVDGKTLRFKKAVIATGARATQPPVEGLAEAGFLTNETVFSLNERPARLAVLGAGPLGCELAQAFHRLGCSVTLLEIAPQILIREDRDAADIIAETFRREGIDIRLKTTIKRVSVSGEEKLLHLETEGRSETIAVDEILIGAGRAPNVEDLNLEAAGVRYDARSGVVVDDRLRTTNANIYAAGDVCLAHKFTHMADATARIVIQNALFWGRKRLSALTVPWCTYTDPEIAHVGLYEKEAKERNIPVETFVRQFSEVDRAIADGEEEGLAKIHVQKGTDTILGATVVARHAGEMISEITLAMVNNLGLKAVANVIHPYPTQAESFKHIADAYNRTRLTPFVKKMFTLLLAFRRL</sequence>
<dbReference type="EMBL" id="QZKU01000088">
    <property type="protein sequence ID" value="RJP19545.1"/>
    <property type="molecule type" value="Genomic_DNA"/>
</dbReference>
<evidence type="ECO:0000256" key="7">
    <source>
        <dbReference type="ARBA" id="ARBA00023284"/>
    </source>
</evidence>
<dbReference type="InterPro" id="IPR023753">
    <property type="entry name" value="FAD/NAD-binding_dom"/>
</dbReference>
<evidence type="ECO:0000256" key="1">
    <source>
        <dbReference type="ARBA" id="ARBA00007532"/>
    </source>
</evidence>
<keyword evidence="5 10" id="KW-0560">Oxidoreductase</keyword>
<accession>A0A3A4NM11</accession>
<feature type="binding site" evidence="8">
    <location>
        <position position="338"/>
    </location>
    <ligand>
        <name>FAD</name>
        <dbReference type="ChEBI" id="CHEBI:57692"/>
    </ligand>
</feature>
<dbReference type="Gene3D" id="3.50.50.60">
    <property type="entry name" value="FAD/NAD(P)-binding domain"/>
    <property type="match status" value="2"/>
</dbReference>
<feature type="domain" description="Pyridine nucleotide-disulphide oxidoreductase dimerisation" evidence="11">
    <location>
        <begin position="373"/>
        <end position="480"/>
    </location>
</feature>
<evidence type="ECO:0000256" key="2">
    <source>
        <dbReference type="ARBA" id="ARBA00022630"/>
    </source>
</evidence>
<dbReference type="NCBIfam" id="NF004991">
    <property type="entry name" value="PRK06370.1-3"/>
    <property type="match status" value="1"/>
</dbReference>
<keyword evidence="8" id="KW-0520">NAD</keyword>
<keyword evidence="7 10" id="KW-0676">Redox-active center</keyword>
<evidence type="ECO:0000256" key="4">
    <source>
        <dbReference type="ARBA" id="ARBA00022857"/>
    </source>
</evidence>
<dbReference type="PROSITE" id="PS00837">
    <property type="entry name" value="ALADH_PNT_2"/>
    <property type="match status" value="1"/>
</dbReference>
<evidence type="ECO:0000256" key="10">
    <source>
        <dbReference type="RuleBase" id="RU003691"/>
    </source>
</evidence>
<dbReference type="InterPro" id="IPR004099">
    <property type="entry name" value="Pyr_nucl-diS_OxRdtase_dimer"/>
</dbReference>
<feature type="binding site" evidence="8">
    <location>
        <position position="297"/>
    </location>
    <ligand>
        <name>NAD(+)</name>
        <dbReference type="ChEBI" id="CHEBI:57540"/>
    </ligand>
</feature>
<dbReference type="PANTHER" id="PTHR43014:SF2">
    <property type="entry name" value="MERCURIC REDUCTASE"/>
    <property type="match status" value="1"/>
</dbReference>
<dbReference type="PRINTS" id="PR00368">
    <property type="entry name" value="FADPNR"/>
</dbReference>
<feature type="binding site" evidence="8">
    <location>
        <begin position="207"/>
        <end position="214"/>
    </location>
    <ligand>
        <name>NAD(+)</name>
        <dbReference type="ChEBI" id="CHEBI:57540"/>
    </ligand>
</feature>
<dbReference type="GO" id="GO:0003955">
    <property type="term" value="F:NAD(P)H dehydrogenase (quinone) activity"/>
    <property type="evidence" value="ECO:0007669"/>
    <property type="project" value="TreeGrafter"/>
</dbReference>
<keyword evidence="3 8" id="KW-0274">FAD</keyword>
<gene>
    <name evidence="13" type="ORF">C4520_12750</name>
</gene>
<dbReference type="AlphaFoldDB" id="A0A3A4NM11"/>
<keyword evidence="6" id="KW-1015">Disulfide bond</keyword>
<dbReference type="InterPro" id="IPR036188">
    <property type="entry name" value="FAD/NAD-bd_sf"/>
</dbReference>
<protein>
    <submittedName>
        <fullName evidence="13">Mercuric reductase</fullName>
    </submittedName>
</protein>
<dbReference type="FunFam" id="3.50.50.60:FF:000379">
    <property type="entry name" value="Mercuric reductase"/>
    <property type="match status" value="1"/>
</dbReference>
<comment type="cofactor">
    <cofactor evidence="8">
        <name>FAD</name>
        <dbReference type="ChEBI" id="CHEBI:57692"/>
    </cofactor>
    <text evidence="8">Binds 1 FAD per subunit.</text>
</comment>
<comment type="caution">
    <text evidence="13">The sequence shown here is derived from an EMBL/GenBank/DDBJ whole genome shotgun (WGS) entry which is preliminary data.</text>
</comment>
<keyword evidence="2 10" id="KW-0285">Flavoprotein</keyword>
<dbReference type="Gene3D" id="3.30.390.30">
    <property type="match status" value="1"/>
</dbReference>
<dbReference type="Pfam" id="PF07992">
    <property type="entry name" value="Pyr_redox_2"/>
    <property type="match status" value="1"/>
</dbReference>
<dbReference type="InterPro" id="IPR008143">
    <property type="entry name" value="Ala_DH/PNT_CS2"/>
</dbReference>
<feature type="disulfide bond" description="Redox-active" evidence="9">
    <location>
        <begin position="72"/>
        <end position="77"/>
    </location>
</feature>
<dbReference type="Pfam" id="PF02852">
    <property type="entry name" value="Pyr_redox_dim"/>
    <property type="match status" value="1"/>
</dbReference>
<dbReference type="SUPFAM" id="SSF51905">
    <property type="entry name" value="FAD/NAD(P)-binding domain"/>
    <property type="match status" value="1"/>
</dbReference>